<comment type="caution">
    <text evidence="7">The sequence shown here is derived from an EMBL/GenBank/DDBJ whole genome shotgun (WGS) entry which is preliminary data.</text>
</comment>
<dbReference type="GO" id="GO:0016042">
    <property type="term" value="P:lipid catabolic process"/>
    <property type="evidence" value="ECO:0007669"/>
    <property type="project" value="TreeGrafter"/>
</dbReference>
<name>A0A8S1DCW3_9INSE</name>
<protein>
    <recommendedName>
        <fullName evidence="6">Lipase domain-containing protein</fullName>
    </recommendedName>
</protein>
<dbReference type="SUPFAM" id="SSF53474">
    <property type="entry name" value="alpha/beta-Hydrolases"/>
    <property type="match status" value="1"/>
</dbReference>
<evidence type="ECO:0000313" key="7">
    <source>
        <dbReference type="EMBL" id="CAB3381366.1"/>
    </source>
</evidence>
<dbReference type="InterPro" id="IPR000734">
    <property type="entry name" value="TAG_lipase"/>
</dbReference>
<comment type="similarity">
    <text evidence="2 4">Belongs to the AB hydrolase superfamily. Lipase family.</text>
</comment>
<evidence type="ECO:0000256" key="5">
    <source>
        <dbReference type="SAM" id="SignalP"/>
    </source>
</evidence>
<dbReference type="InterPro" id="IPR029058">
    <property type="entry name" value="AB_hydrolase_fold"/>
</dbReference>
<dbReference type="Gene3D" id="3.40.50.1820">
    <property type="entry name" value="alpha/beta hydrolase"/>
    <property type="match status" value="1"/>
</dbReference>
<evidence type="ECO:0000256" key="3">
    <source>
        <dbReference type="ARBA" id="ARBA00022525"/>
    </source>
</evidence>
<gene>
    <name evidence="7" type="ORF">CLODIP_2_CD02815</name>
</gene>
<accession>A0A8S1DCW3</accession>
<comment type="subcellular location">
    <subcellularLocation>
        <location evidence="1">Secreted</location>
    </subcellularLocation>
</comment>
<dbReference type="InterPro" id="IPR013818">
    <property type="entry name" value="Lipase"/>
</dbReference>
<feature type="chain" id="PRO_5035796093" description="Lipase domain-containing protein" evidence="5">
    <location>
        <begin position="21"/>
        <end position="363"/>
    </location>
</feature>
<dbReference type="GO" id="GO:0005615">
    <property type="term" value="C:extracellular space"/>
    <property type="evidence" value="ECO:0007669"/>
    <property type="project" value="TreeGrafter"/>
</dbReference>
<dbReference type="EMBL" id="CADEPI010000232">
    <property type="protein sequence ID" value="CAB3381366.1"/>
    <property type="molecule type" value="Genomic_DNA"/>
</dbReference>
<feature type="domain" description="Lipase" evidence="6">
    <location>
        <begin position="58"/>
        <end position="302"/>
    </location>
</feature>
<dbReference type="InterPro" id="IPR033906">
    <property type="entry name" value="Lipase_N"/>
</dbReference>
<sequence>MPSARLLLLAGFCVQIAVVAKSGLVLGPDGSKLEINAGPCMLQLQEPCANGRLLFYFVRDIEAEDFFLIDTTDENSLSESGLDPELPLKLLIHGYNGSLNNPPMNKIGRAYAAEGGSNVVMLDWSAYTNIPCYPTAVLNAWQVGRCTAKALQDMAAWTGAPRKFFLDLHIVGFSLGAHVAGFAGSYLKPNRISRITGLDPALPFFQSLNRSWRLDQSDARFVDVVHTNAGQLGKLGNVGHADFYVNGGSTQPACEHSEKPALCSHLRAPAYFAESIEEGTKGFFGYPCRSFLYYAAGWCNETVARKDSIVMGEFCPMTARGVFMVDTGMARPYALGIDLPEVEEKYLSSRNSSRRGDVEVRVN</sequence>
<dbReference type="PANTHER" id="PTHR11610">
    <property type="entry name" value="LIPASE"/>
    <property type="match status" value="1"/>
</dbReference>
<evidence type="ECO:0000256" key="2">
    <source>
        <dbReference type="ARBA" id="ARBA00010701"/>
    </source>
</evidence>
<organism evidence="7 8">
    <name type="scientific">Cloeon dipterum</name>
    <dbReference type="NCBI Taxonomy" id="197152"/>
    <lineage>
        <taxon>Eukaryota</taxon>
        <taxon>Metazoa</taxon>
        <taxon>Ecdysozoa</taxon>
        <taxon>Arthropoda</taxon>
        <taxon>Hexapoda</taxon>
        <taxon>Insecta</taxon>
        <taxon>Pterygota</taxon>
        <taxon>Palaeoptera</taxon>
        <taxon>Ephemeroptera</taxon>
        <taxon>Pisciforma</taxon>
        <taxon>Baetidae</taxon>
        <taxon>Cloeon</taxon>
    </lineage>
</organism>
<keyword evidence="3" id="KW-0964">Secreted</keyword>
<dbReference type="Pfam" id="PF00151">
    <property type="entry name" value="Lipase"/>
    <property type="match status" value="1"/>
</dbReference>
<keyword evidence="5" id="KW-0732">Signal</keyword>
<dbReference type="OrthoDB" id="199913at2759"/>
<feature type="signal peptide" evidence="5">
    <location>
        <begin position="1"/>
        <end position="20"/>
    </location>
</feature>
<dbReference type="AlphaFoldDB" id="A0A8S1DCW3"/>
<evidence type="ECO:0000256" key="4">
    <source>
        <dbReference type="RuleBase" id="RU004262"/>
    </source>
</evidence>
<proteinExistence type="inferred from homology"/>
<dbReference type="PRINTS" id="PR00821">
    <property type="entry name" value="TAGLIPASE"/>
</dbReference>
<evidence type="ECO:0000259" key="6">
    <source>
        <dbReference type="Pfam" id="PF00151"/>
    </source>
</evidence>
<dbReference type="Proteomes" id="UP000494165">
    <property type="component" value="Unassembled WGS sequence"/>
</dbReference>
<dbReference type="GO" id="GO:0016298">
    <property type="term" value="F:lipase activity"/>
    <property type="evidence" value="ECO:0007669"/>
    <property type="project" value="InterPro"/>
</dbReference>
<dbReference type="CDD" id="cd00707">
    <property type="entry name" value="Pancreat_lipase_like"/>
    <property type="match status" value="1"/>
</dbReference>
<reference evidence="7 8" key="1">
    <citation type="submission" date="2020-04" db="EMBL/GenBank/DDBJ databases">
        <authorList>
            <person name="Alioto T."/>
            <person name="Alioto T."/>
            <person name="Gomez Garrido J."/>
        </authorList>
    </citation>
    <scope>NUCLEOTIDE SEQUENCE [LARGE SCALE GENOMIC DNA]</scope>
</reference>
<evidence type="ECO:0000313" key="8">
    <source>
        <dbReference type="Proteomes" id="UP000494165"/>
    </source>
</evidence>
<evidence type="ECO:0000256" key="1">
    <source>
        <dbReference type="ARBA" id="ARBA00004613"/>
    </source>
</evidence>
<keyword evidence="8" id="KW-1185">Reference proteome</keyword>